<dbReference type="PROSITE" id="PS50878">
    <property type="entry name" value="RT_POL"/>
    <property type="match status" value="1"/>
</dbReference>
<evidence type="ECO:0000313" key="3">
    <source>
        <dbReference type="Proteomes" id="UP001293593"/>
    </source>
</evidence>
<dbReference type="Pfam" id="PF13966">
    <property type="entry name" value="zf-RVT"/>
    <property type="match status" value="1"/>
</dbReference>
<dbReference type="InterPro" id="IPR043502">
    <property type="entry name" value="DNA/RNA_pol_sf"/>
</dbReference>
<dbReference type="Pfam" id="PF00078">
    <property type="entry name" value="RVT_1"/>
    <property type="match status" value="1"/>
</dbReference>
<dbReference type="Pfam" id="PF03372">
    <property type="entry name" value="Exo_endo_phos"/>
    <property type="match status" value="1"/>
</dbReference>
<dbReference type="PANTHER" id="PTHR33116:SF86">
    <property type="entry name" value="REVERSE TRANSCRIPTASE DOMAIN-CONTAINING PROTEIN"/>
    <property type="match status" value="1"/>
</dbReference>
<evidence type="ECO:0000259" key="1">
    <source>
        <dbReference type="PROSITE" id="PS50878"/>
    </source>
</evidence>
<dbReference type="SUPFAM" id="SSF56672">
    <property type="entry name" value="DNA/RNA polymerases"/>
    <property type="match status" value="1"/>
</dbReference>
<protein>
    <recommendedName>
        <fullName evidence="1">Reverse transcriptase domain-containing protein</fullName>
    </recommendedName>
</protein>
<dbReference type="InterPro" id="IPR005135">
    <property type="entry name" value="Endo/exonuclease/phosphatase"/>
</dbReference>
<dbReference type="CDD" id="cd06222">
    <property type="entry name" value="RNase_H_like"/>
    <property type="match status" value="1"/>
</dbReference>
<organism evidence="2 3">
    <name type="scientific">Acacia crassicarpa</name>
    <name type="common">northern wattle</name>
    <dbReference type="NCBI Taxonomy" id="499986"/>
    <lineage>
        <taxon>Eukaryota</taxon>
        <taxon>Viridiplantae</taxon>
        <taxon>Streptophyta</taxon>
        <taxon>Embryophyta</taxon>
        <taxon>Tracheophyta</taxon>
        <taxon>Spermatophyta</taxon>
        <taxon>Magnoliopsida</taxon>
        <taxon>eudicotyledons</taxon>
        <taxon>Gunneridae</taxon>
        <taxon>Pentapetalae</taxon>
        <taxon>rosids</taxon>
        <taxon>fabids</taxon>
        <taxon>Fabales</taxon>
        <taxon>Fabaceae</taxon>
        <taxon>Caesalpinioideae</taxon>
        <taxon>mimosoid clade</taxon>
        <taxon>Acacieae</taxon>
        <taxon>Acacia</taxon>
    </lineage>
</organism>
<dbReference type="SUPFAM" id="SSF53098">
    <property type="entry name" value="Ribonuclease H-like"/>
    <property type="match status" value="1"/>
</dbReference>
<name>A0AAE1JDL9_9FABA</name>
<dbReference type="InterPro" id="IPR000477">
    <property type="entry name" value="RT_dom"/>
</dbReference>
<dbReference type="PANTHER" id="PTHR33116">
    <property type="entry name" value="REVERSE TRANSCRIPTASE ZINC-BINDING DOMAIN-CONTAINING PROTEIN-RELATED-RELATED"/>
    <property type="match status" value="1"/>
</dbReference>
<dbReference type="InterPro" id="IPR036397">
    <property type="entry name" value="RNaseH_sf"/>
</dbReference>
<accession>A0AAE1JDL9</accession>
<keyword evidence="3" id="KW-1185">Reference proteome</keyword>
<dbReference type="Proteomes" id="UP001293593">
    <property type="component" value="Unassembled WGS sequence"/>
</dbReference>
<dbReference type="GO" id="GO:0004523">
    <property type="term" value="F:RNA-DNA hybrid ribonuclease activity"/>
    <property type="evidence" value="ECO:0007669"/>
    <property type="project" value="InterPro"/>
</dbReference>
<dbReference type="InterPro" id="IPR012337">
    <property type="entry name" value="RNaseH-like_sf"/>
</dbReference>
<dbReference type="InterPro" id="IPR002156">
    <property type="entry name" value="RNaseH_domain"/>
</dbReference>
<evidence type="ECO:0000313" key="2">
    <source>
        <dbReference type="EMBL" id="KAK4268485.1"/>
    </source>
</evidence>
<feature type="domain" description="Reverse transcriptase" evidence="1">
    <location>
        <begin position="481"/>
        <end position="763"/>
    </location>
</feature>
<dbReference type="EMBL" id="JAWXYG010000007">
    <property type="protein sequence ID" value="KAK4268485.1"/>
    <property type="molecule type" value="Genomic_DNA"/>
</dbReference>
<dbReference type="Gene3D" id="3.30.420.10">
    <property type="entry name" value="Ribonuclease H-like superfamily/Ribonuclease H"/>
    <property type="match status" value="1"/>
</dbReference>
<dbReference type="SUPFAM" id="SSF56219">
    <property type="entry name" value="DNase I-like"/>
    <property type="match status" value="1"/>
</dbReference>
<proteinExistence type="predicted"/>
<dbReference type="InterPro" id="IPR044730">
    <property type="entry name" value="RNase_H-like_dom_plant"/>
</dbReference>
<dbReference type="InterPro" id="IPR026960">
    <property type="entry name" value="RVT-Znf"/>
</dbReference>
<dbReference type="InterPro" id="IPR036691">
    <property type="entry name" value="Endo/exonu/phosph_ase_sf"/>
</dbReference>
<dbReference type="Gene3D" id="3.60.10.10">
    <property type="entry name" value="Endonuclease/exonuclease/phosphatase"/>
    <property type="match status" value="1"/>
</dbReference>
<dbReference type="GO" id="GO:0003676">
    <property type="term" value="F:nucleic acid binding"/>
    <property type="evidence" value="ECO:0007669"/>
    <property type="project" value="InterPro"/>
</dbReference>
<dbReference type="Pfam" id="PF13456">
    <property type="entry name" value="RVT_3"/>
    <property type="match status" value="1"/>
</dbReference>
<reference evidence="2" key="1">
    <citation type="submission" date="2023-10" db="EMBL/GenBank/DDBJ databases">
        <title>Chromosome-level genome of the transformable northern wattle, Acacia crassicarpa.</title>
        <authorList>
            <person name="Massaro I."/>
            <person name="Sinha N.R."/>
            <person name="Poethig S."/>
            <person name="Leichty A.R."/>
        </authorList>
    </citation>
    <scope>NUCLEOTIDE SEQUENCE</scope>
    <source>
        <strain evidence="2">Acra3RX</strain>
        <tissue evidence="2">Leaf</tissue>
    </source>
</reference>
<sequence length="1394" mass="158279">MNALAWNCQGLGATLTVRNLKEECFRKKPHIVFLMETKQKARYLRKVRRRCGFNEEWLVDPIGISGGLALWWADSIKVDILFSSINIIHARISSDLLDVPSYITCVYGPTDENVRRLCWQEVRRIGRNIHDPWLCLGDFNEILHQSEKEGGEPRSWRKILNFKCLLADCELDDLGFYGSCFTWCNNREEPETIQERIDRALGNIQLREHFPNLQVINVDPAGSDHHLLFIQCIPDSNSRKRVFRFEACWAVHANFLQVVKDSWSCRSEHNHRAIEEFVRNLERCKSYLVKWSKKEFPNNVRVIEDLKAQLAVISQGELNPETTCAKSNVMKALERVFDLEEQFWWQRSRVNWLTVGDKNSRFFHQSTLKRRQRNRIVCIKDDNGNWLTEKHAISHNIASFFQHLFTSTGFAELNSILSFIDPKITAEMNASLMTPVSKEEIKKAAFSLGGSKAPGPDGFSGTFYHSAWPEIGDSVYLLVQEFFAGNVSLNAINETNVTLIPKVDRPEHVSHFRPIGLCNFSYKIISKLMANRMRPLLDACISQNQSAFIPGRCIQDNIIIAHEVYHYLRRKKDGGKHEFVLKLDMSKAYDRVEWNFLEGVLLRFSFCVEWVSLIMKCVKSVSLSICVSGENVSSFTPSRGLRQGDPLSPYLFILVVEVLSLMIRKSQESKLLMGIKLSNGCPELTHSFFTDDALLYMNANLSNCVTLFNILSQFCAVSGQVINLDKSSIFFTPNTPDDVMNVVGGILGIAATEDPGKYLGIPSIWGKTKHQALAYIRERVARKIQGWGHSSLSYAGREVMIKAVLQAIPIYPMNCFKFPIKTIKEIQSLIANFWWGGNIYGGKIHWKAWDALSVNKSLGGMGFRDLMVMNEALLAKTAWKLMMRPNDLWARVLKSIYFPKDEFVDVGKGHKASWCWSSIIDGREFLIKDLRWDVGNGQAIRIWGDKWVPGVSFPAKPVDSNDPFVTNGSVSDLIVDGSWNLAPISYLLSEDVMNAIYAIPIPNNGLEDKLVWTGARNGEYVVKQGYHRGKSIHCADTSKVGSSFIVPTSCWNSVWKLKTVPRVRQFLWRILTRSLATSAALVRRKRGRSNLCPICEDAVEDIEHLFFHCHWTRCVWFGSILGARIDLSCVSSFNDWWLHLLSMPSFKAQDISLICWLLWYIWKERNDKVFNHKEPNPLLVIEKAKVSNFEFWTNCVVSSSIAGEVGTNSSPYVQWSPPAPGCLKINVDGAFRMGTDVGAIGVVCRDWHELFKWGFIDKVKSISAFMTKALALKRALFLALDLGHDKVIFETDCLLLLTCVDSKSPDLFYWKSRSIIHDILRLLSTEVGFSVAYTPRQGNRVADSLAAYAYKEVCPVGWVCQPSPSLSSLLTSEARNSDNIVDAPLVSSHVMDGG</sequence>
<comment type="caution">
    <text evidence="2">The sequence shown here is derived from an EMBL/GenBank/DDBJ whole genome shotgun (WGS) entry which is preliminary data.</text>
</comment>
<gene>
    <name evidence="2" type="ORF">QN277_025138</name>
</gene>
<dbReference type="CDD" id="cd01650">
    <property type="entry name" value="RT_nLTR_like"/>
    <property type="match status" value="1"/>
</dbReference>